<evidence type="ECO:0000256" key="7">
    <source>
        <dbReference type="ARBA" id="ARBA00023010"/>
    </source>
</evidence>
<evidence type="ECO:0000256" key="11">
    <source>
        <dbReference type="SAM" id="Phobius"/>
    </source>
</evidence>
<sequence>MSKFLAFLKPVLKFVPEVQKPARMVPFRSKLLWTFATLSLFLLYSRIPLVGLGTAKGSDPFYWMRAIMASNRGTLMELGISPILTSGMIMQLLQGTGIIKIDMGNKSERALFNSAQKLMGLLFTVFQAVAYVLSGVYGPFRELGFFTAFLITLQLSMSGFCITLLDELLQKGYGLGSGISIFIATNTCENIVWQCFSPNTYNFGRGTEFEGCLIALVHLLITRADKGQALVEAFTRQNLPNVGSFLSTIIVFILVVYFQGVRVEISLSSKQARNYQGSYPIKLFYTSNTPIILQSSLMSLVGFISQMLYNAFPKNFIVNLIGRWVKSEYSSQPQPESGLVYYITQPSSFSEIAQDPLHFIIYLVFTVVVSGFFSKMWVGVSGSSAKDVAQQLKSQGMQIKGHRDENMVHELNRYIPIAASFGGMCIGLFTIVADLLGCMGSGTGILLAVTTVYDLFETIIKESAETGLFNF</sequence>
<keyword evidence="7 9" id="KW-0811">Translocation</keyword>
<evidence type="ECO:0000256" key="9">
    <source>
        <dbReference type="RuleBase" id="RU003484"/>
    </source>
</evidence>
<dbReference type="Gene3D" id="1.10.3370.10">
    <property type="entry name" value="SecY subunit domain"/>
    <property type="match status" value="1"/>
</dbReference>
<dbReference type="PANTHER" id="PTHR10906">
    <property type="entry name" value="SECY/SEC61-ALPHA FAMILY MEMBER"/>
    <property type="match status" value="1"/>
</dbReference>
<dbReference type="InterPro" id="IPR023201">
    <property type="entry name" value="SecY_dom_sf"/>
</dbReference>
<dbReference type="Pfam" id="PF10559">
    <property type="entry name" value="Plug_translocon"/>
    <property type="match status" value="1"/>
</dbReference>
<dbReference type="PROSITE" id="PS00756">
    <property type="entry name" value="SECY_2"/>
    <property type="match status" value="1"/>
</dbReference>
<feature type="transmembrane region" description="Helical" evidence="11">
    <location>
        <begin position="414"/>
        <end position="436"/>
    </location>
</feature>
<evidence type="ECO:0000256" key="6">
    <source>
        <dbReference type="ARBA" id="ARBA00022989"/>
    </source>
</evidence>
<dbReference type="Proteomes" id="UP001281761">
    <property type="component" value="Unassembled WGS sequence"/>
</dbReference>
<evidence type="ECO:0000256" key="1">
    <source>
        <dbReference type="ARBA" id="ARBA00004127"/>
    </source>
</evidence>
<keyword evidence="14" id="KW-1185">Reference proteome</keyword>
<feature type="transmembrane region" description="Helical" evidence="11">
    <location>
        <begin position="79"/>
        <end position="98"/>
    </location>
</feature>
<dbReference type="NCBIfam" id="NF006341">
    <property type="entry name" value="PRK08568.1-5"/>
    <property type="match status" value="1"/>
</dbReference>
<dbReference type="PIRSF" id="PIRSF004557">
    <property type="entry name" value="SecY"/>
    <property type="match status" value="1"/>
</dbReference>
<dbReference type="PROSITE" id="PS00755">
    <property type="entry name" value="SECY_1"/>
    <property type="match status" value="1"/>
</dbReference>
<dbReference type="Pfam" id="PF00344">
    <property type="entry name" value="SecY"/>
    <property type="match status" value="1"/>
</dbReference>
<dbReference type="InterPro" id="IPR030659">
    <property type="entry name" value="SecY_CS"/>
</dbReference>
<feature type="transmembrane region" description="Helical" evidence="11">
    <location>
        <begin position="118"/>
        <end position="137"/>
    </location>
</feature>
<evidence type="ECO:0000256" key="4">
    <source>
        <dbReference type="ARBA" id="ARBA00022692"/>
    </source>
</evidence>
<dbReference type="NCBIfam" id="TIGR00967">
    <property type="entry name" value="3a0501s007"/>
    <property type="match status" value="1"/>
</dbReference>
<evidence type="ECO:0000259" key="12">
    <source>
        <dbReference type="Pfam" id="PF10559"/>
    </source>
</evidence>
<feature type="domain" description="Translocon Sec61/SecY plug" evidence="12">
    <location>
        <begin position="40"/>
        <end position="73"/>
    </location>
</feature>
<protein>
    <recommendedName>
        <fullName evidence="12">Translocon Sec61/SecY plug domain-containing protein</fullName>
    </recommendedName>
</protein>
<comment type="similarity">
    <text evidence="2 10">Belongs to the SecY/SEC61-alpha family.</text>
</comment>
<dbReference type="PRINTS" id="PR00303">
    <property type="entry name" value="SECYTRNLCASE"/>
</dbReference>
<evidence type="ECO:0000256" key="3">
    <source>
        <dbReference type="ARBA" id="ARBA00022448"/>
    </source>
</evidence>
<dbReference type="InterPro" id="IPR002208">
    <property type="entry name" value="SecY/SEC61-alpha"/>
</dbReference>
<organism evidence="13 14">
    <name type="scientific">Blattamonas nauphoetae</name>
    <dbReference type="NCBI Taxonomy" id="2049346"/>
    <lineage>
        <taxon>Eukaryota</taxon>
        <taxon>Metamonada</taxon>
        <taxon>Preaxostyla</taxon>
        <taxon>Oxymonadida</taxon>
        <taxon>Blattamonas</taxon>
    </lineage>
</organism>
<name>A0ABQ9YEU9_9EUKA</name>
<feature type="transmembrane region" description="Helical" evidence="11">
    <location>
        <begin position="143"/>
        <end position="165"/>
    </location>
</feature>
<dbReference type="SUPFAM" id="SSF103491">
    <property type="entry name" value="Preprotein translocase SecY subunit"/>
    <property type="match status" value="1"/>
</dbReference>
<dbReference type="InterPro" id="IPR019561">
    <property type="entry name" value="Translocon_Sec61/SecY_plug_dom"/>
</dbReference>
<evidence type="ECO:0000256" key="8">
    <source>
        <dbReference type="ARBA" id="ARBA00023136"/>
    </source>
</evidence>
<comment type="subcellular location">
    <subcellularLocation>
        <location evidence="1">Endomembrane system</location>
        <topology evidence="1">Multi-pass membrane protein</topology>
    </subcellularLocation>
    <subcellularLocation>
        <location evidence="9">Membrane</location>
        <topology evidence="9">Multi-pass membrane protein</topology>
    </subcellularLocation>
</comment>
<keyword evidence="3 9" id="KW-0813">Transport</keyword>
<evidence type="ECO:0000256" key="10">
    <source>
        <dbReference type="RuleBase" id="RU004349"/>
    </source>
</evidence>
<feature type="transmembrane region" description="Helical" evidence="11">
    <location>
        <begin position="359"/>
        <end position="378"/>
    </location>
</feature>
<feature type="transmembrane region" description="Helical" evidence="11">
    <location>
        <begin position="291"/>
        <end position="312"/>
    </location>
</feature>
<dbReference type="EMBL" id="JARBJD010000012">
    <property type="protein sequence ID" value="KAK2962290.1"/>
    <property type="molecule type" value="Genomic_DNA"/>
</dbReference>
<evidence type="ECO:0000313" key="13">
    <source>
        <dbReference type="EMBL" id="KAK2962290.1"/>
    </source>
</evidence>
<gene>
    <name evidence="13" type="ORF">BLNAU_2950</name>
</gene>
<feature type="transmembrane region" description="Helical" evidence="11">
    <location>
        <begin position="242"/>
        <end position="260"/>
    </location>
</feature>
<keyword evidence="6 11" id="KW-1133">Transmembrane helix</keyword>
<evidence type="ECO:0000256" key="2">
    <source>
        <dbReference type="ARBA" id="ARBA00005751"/>
    </source>
</evidence>
<proteinExistence type="inferred from homology"/>
<keyword evidence="8 11" id="KW-0472">Membrane</keyword>
<reference evidence="13 14" key="1">
    <citation type="journal article" date="2022" name="bioRxiv">
        <title>Genomics of Preaxostyla Flagellates Illuminates Evolutionary Transitions and the Path Towards Mitochondrial Loss.</title>
        <authorList>
            <person name="Novak L.V.F."/>
            <person name="Treitli S.C."/>
            <person name="Pyrih J."/>
            <person name="Halakuc P."/>
            <person name="Pipaliya S.V."/>
            <person name="Vacek V."/>
            <person name="Brzon O."/>
            <person name="Soukal P."/>
            <person name="Eme L."/>
            <person name="Dacks J.B."/>
            <person name="Karnkowska A."/>
            <person name="Elias M."/>
            <person name="Hampl V."/>
        </authorList>
    </citation>
    <scope>NUCLEOTIDE SEQUENCE [LARGE SCALE GENOMIC DNA]</scope>
    <source>
        <strain evidence="13">NAU3</strain>
        <tissue evidence="13">Gut</tissue>
    </source>
</reference>
<evidence type="ECO:0000256" key="5">
    <source>
        <dbReference type="ARBA" id="ARBA00022927"/>
    </source>
</evidence>
<accession>A0ABQ9YEU9</accession>
<evidence type="ECO:0000313" key="14">
    <source>
        <dbReference type="Proteomes" id="UP001281761"/>
    </source>
</evidence>
<comment type="caution">
    <text evidence="13">The sequence shown here is derived from an EMBL/GenBank/DDBJ whole genome shotgun (WGS) entry which is preliminary data.</text>
</comment>
<keyword evidence="5 9" id="KW-0653">Protein transport</keyword>
<keyword evidence="4 9" id="KW-0812">Transmembrane</keyword>